<reference evidence="2" key="1">
    <citation type="journal article" date="2014" name="Int. J. Syst. Evol. Microbiol.">
        <title>Complete genome sequence of Corynebacterium casei LMG S-19264T (=DSM 44701T), isolated from a smear-ripened cheese.</title>
        <authorList>
            <consortium name="US DOE Joint Genome Institute (JGI-PGF)"/>
            <person name="Walter F."/>
            <person name="Albersmeier A."/>
            <person name="Kalinowski J."/>
            <person name="Ruckert C."/>
        </authorList>
    </citation>
    <scope>NUCLEOTIDE SEQUENCE</scope>
    <source>
        <strain evidence="2">JCM 3091</strain>
    </source>
</reference>
<keyword evidence="1" id="KW-1133">Transmembrane helix</keyword>
<keyword evidence="1" id="KW-0812">Transmembrane</keyword>
<dbReference type="EMBL" id="BMQC01000003">
    <property type="protein sequence ID" value="GGK22632.1"/>
    <property type="molecule type" value="Genomic_DNA"/>
</dbReference>
<feature type="transmembrane region" description="Helical" evidence="1">
    <location>
        <begin position="25"/>
        <end position="46"/>
    </location>
</feature>
<keyword evidence="1" id="KW-0472">Membrane</keyword>
<dbReference type="AlphaFoldDB" id="A0A8J3BRJ3"/>
<comment type="caution">
    <text evidence="2">The sequence shown here is derived from an EMBL/GenBank/DDBJ whole genome shotgun (WGS) entry which is preliminary data.</text>
</comment>
<proteinExistence type="predicted"/>
<name>A0A8J3BRJ3_9ACTN</name>
<gene>
    <name evidence="2" type="ORF">GCM10010124_13940</name>
</gene>
<evidence type="ECO:0000256" key="1">
    <source>
        <dbReference type="SAM" id="Phobius"/>
    </source>
</evidence>
<dbReference type="Proteomes" id="UP000662200">
    <property type="component" value="Unassembled WGS sequence"/>
</dbReference>
<reference evidence="2" key="2">
    <citation type="submission" date="2020-09" db="EMBL/GenBank/DDBJ databases">
        <authorList>
            <person name="Sun Q."/>
            <person name="Ohkuma M."/>
        </authorList>
    </citation>
    <scope>NUCLEOTIDE SEQUENCE</scope>
    <source>
        <strain evidence="2">JCM 3091</strain>
    </source>
</reference>
<accession>A0A8J3BRJ3</accession>
<keyword evidence="3" id="KW-1185">Reference proteome</keyword>
<dbReference type="RefSeq" id="WP_189113348.1">
    <property type="nucleotide sequence ID" value="NZ_BMQC01000003.1"/>
</dbReference>
<evidence type="ECO:0000313" key="3">
    <source>
        <dbReference type="Proteomes" id="UP000662200"/>
    </source>
</evidence>
<sequence>MTVDSATRAPDLEERRRRREGDHTLRWTIVGSLAGIGGLAVAIIALSGNRDQPTTPFPERPGYDSCLIGTWASKPMPPRRGTRYTLPDGRSFAVSTVKGGLQYWFRTDGSGATEEVEEIIGRFADGRGVWRRSLRKATFQYSTDIKQQIVYDVKEKTALSASQAENEPLKEDNADVMVANDTYTCLGDNLTLRNADGVEYRLVRQRPARSRAAPPA</sequence>
<protein>
    <submittedName>
        <fullName evidence="2">Uncharacterized protein</fullName>
    </submittedName>
</protein>
<evidence type="ECO:0000313" key="2">
    <source>
        <dbReference type="EMBL" id="GGK22632.1"/>
    </source>
</evidence>
<organism evidence="2 3">
    <name type="scientific">Pilimelia terevasa</name>
    <dbReference type="NCBI Taxonomy" id="53372"/>
    <lineage>
        <taxon>Bacteria</taxon>
        <taxon>Bacillati</taxon>
        <taxon>Actinomycetota</taxon>
        <taxon>Actinomycetes</taxon>
        <taxon>Micromonosporales</taxon>
        <taxon>Micromonosporaceae</taxon>
        <taxon>Pilimelia</taxon>
    </lineage>
</organism>